<evidence type="ECO:0000256" key="1">
    <source>
        <dbReference type="SAM" id="Phobius"/>
    </source>
</evidence>
<reference evidence="2 3" key="1">
    <citation type="submission" date="2020-08" db="EMBL/GenBank/DDBJ databases">
        <title>Genomic Encyclopedia of Type Strains, Phase IV (KMG-IV): sequencing the most valuable type-strain genomes for metagenomic binning, comparative biology and taxonomic classification.</title>
        <authorList>
            <person name="Goeker M."/>
        </authorList>
    </citation>
    <scope>NUCLEOTIDE SEQUENCE [LARGE SCALE GENOMIC DNA]</scope>
    <source>
        <strain evidence="2 3">YIM 65646</strain>
    </source>
</reference>
<protein>
    <submittedName>
        <fullName evidence="2">Uncharacterized protein</fullName>
    </submittedName>
</protein>
<dbReference type="EMBL" id="JACHGT010000002">
    <property type="protein sequence ID" value="MBB6033262.1"/>
    <property type="molecule type" value="Genomic_DNA"/>
</dbReference>
<keyword evidence="1" id="KW-0472">Membrane</keyword>
<dbReference type="Proteomes" id="UP000548476">
    <property type="component" value="Unassembled WGS sequence"/>
</dbReference>
<keyword evidence="1" id="KW-0812">Transmembrane</keyword>
<feature type="transmembrane region" description="Helical" evidence="1">
    <location>
        <begin position="12"/>
        <end position="30"/>
    </location>
</feature>
<proteinExistence type="predicted"/>
<organism evidence="2 3">
    <name type="scientific">Phytomonospora endophytica</name>
    <dbReference type="NCBI Taxonomy" id="714109"/>
    <lineage>
        <taxon>Bacteria</taxon>
        <taxon>Bacillati</taxon>
        <taxon>Actinomycetota</taxon>
        <taxon>Actinomycetes</taxon>
        <taxon>Micromonosporales</taxon>
        <taxon>Micromonosporaceae</taxon>
        <taxon>Phytomonospora</taxon>
    </lineage>
</organism>
<comment type="caution">
    <text evidence="2">The sequence shown here is derived from an EMBL/GenBank/DDBJ whole genome shotgun (WGS) entry which is preliminary data.</text>
</comment>
<dbReference type="RefSeq" id="WP_184786143.1">
    <property type="nucleotide sequence ID" value="NZ_BONT01000024.1"/>
</dbReference>
<keyword evidence="1" id="KW-1133">Transmembrane helix</keyword>
<dbReference type="AlphaFoldDB" id="A0A841FI55"/>
<keyword evidence="3" id="KW-1185">Reference proteome</keyword>
<evidence type="ECO:0000313" key="3">
    <source>
        <dbReference type="Proteomes" id="UP000548476"/>
    </source>
</evidence>
<sequence length="74" mass="7953">MLTSTLLRWIDTILRATVAGGLVGLTWFSSVDEGPFWFACGTTLTAGAAFLAGRLAWVLPDLPDTADHDEEARS</sequence>
<name>A0A841FI55_9ACTN</name>
<accession>A0A841FI55</accession>
<feature type="transmembrane region" description="Helical" evidence="1">
    <location>
        <begin position="36"/>
        <end position="57"/>
    </location>
</feature>
<gene>
    <name evidence="2" type="ORF">HNR73_001109</name>
</gene>
<evidence type="ECO:0000313" key="2">
    <source>
        <dbReference type="EMBL" id="MBB6033262.1"/>
    </source>
</evidence>